<protein>
    <submittedName>
        <fullName evidence="5">NETO2</fullName>
    </submittedName>
</protein>
<feature type="transmembrane region" description="Helical" evidence="4">
    <location>
        <begin position="59"/>
        <end position="81"/>
    </location>
</feature>
<dbReference type="SUPFAM" id="SSF57424">
    <property type="entry name" value="LDL receptor-like module"/>
    <property type="match status" value="1"/>
</dbReference>
<feature type="compositionally biased region" description="Basic and acidic residues" evidence="3">
    <location>
        <begin position="200"/>
        <end position="217"/>
    </location>
</feature>
<evidence type="ECO:0000256" key="4">
    <source>
        <dbReference type="SAM" id="Phobius"/>
    </source>
</evidence>
<name>A0ABY6LTP9_9ARAC</name>
<feature type="region of interest" description="Disordered" evidence="3">
    <location>
        <begin position="183"/>
        <end position="228"/>
    </location>
</feature>
<keyword evidence="4" id="KW-1133">Transmembrane helix</keyword>
<dbReference type="Gene3D" id="4.10.400.10">
    <property type="entry name" value="Low-density Lipoprotein Receptor"/>
    <property type="match status" value="1"/>
</dbReference>
<dbReference type="CDD" id="cd00112">
    <property type="entry name" value="LDLa"/>
    <property type="match status" value="1"/>
</dbReference>
<sequence>MFNQCEVIEKCNPDEFYCDDGTCIDLRLKCNGYYNCKYRYDEDDCVAVKTKRMELKSNIITILVVFFILLTAMCASIIVSCRAKLRERRQRIREYRLRKSRLSTIDHQREVAFESTQDGIEEEPEGSTYIPFGCEGSPVQLSVNSLVKHHPYCQKHRRDSMSPPIPPPPPPPIHLKVRDWGPHMDDDMGSRSGGMGFRTFRSDKDEESNKADLELKSLDSTPDIIVHR</sequence>
<feature type="disulfide bond" evidence="2">
    <location>
        <begin position="18"/>
        <end position="36"/>
    </location>
</feature>
<dbReference type="SMART" id="SM00192">
    <property type="entry name" value="LDLa"/>
    <property type="match status" value="1"/>
</dbReference>
<dbReference type="PROSITE" id="PS01209">
    <property type="entry name" value="LDLRA_1"/>
    <property type="match status" value="1"/>
</dbReference>
<evidence type="ECO:0000313" key="6">
    <source>
        <dbReference type="Proteomes" id="UP001235939"/>
    </source>
</evidence>
<dbReference type="InterPro" id="IPR023415">
    <property type="entry name" value="LDLR_class-A_CS"/>
</dbReference>
<organism evidence="5 6">
    <name type="scientific">Cordylochernes scorpioides</name>
    <dbReference type="NCBI Taxonomy" id="51811"/>
    <lineage>
        <taxon>Eukaryota</taxon>
        <taxon>Metazoa</taxon>
        <taxon>Ecdysozoa</taxon>
        <taxon>Arthropoda</taxon>
        <taxon>Chelicerata</taxon>
        <taxon>Arachnida</taxon>
        <taxon>Pseudoscorpiones</taxon>
        <taxon>Cheliferoidea</taxon>
        <taxon>Chernetidae</taxon>
        <taxon>Cordylochernes</taxon>
    </lineage>
</organism>
<dbReference type="InterPro" id="IPR036055">
    <property type="entry name" value="LDL_receptor-like_sf"/>
</dbReference>
<reference evidence="5 6" key="1">
    <citation type="submission" date="2022-03" db="EMBL/GenBank/DDBJ databases">
        <title>A chromosomal length assembly of Cordylochernes scorpioides.</title>
        <authorList>
            <person name="Zeh D."/>
            <person name="Zeh J."/>
        </authorList>
    </citation>
    <scope>NUCLEOTIDE SEQUENCE [LARGE SCALE GENOMIC DNA]</scope>
    <source>
        <strain evidence="5">IN4F17</strain>
        <tissue evidence="5">Whole Body</tissue>
    </source>
</reference>
<dbReference type="PROSITE" id="PS50068">
    <property type="entry name" value="LDLRA_2"/>
    <property type="match status" value="1"/>
</dbReference>
<dbReference type="Pfam" id="PF00057">
    <property type="entry name" value="Ldl_recept_a"/>
    <property type="match status" value="1"/>
</dbReference>
<keyword evidence="4" id="KW-0812">Transmembrane</keyword>
<feature type="disulfide bond" evidence="2">
    <location>
        <begin position="30"/>
        <end position="45"/>
    </location>
</feature>
<proteinExistence type="predicted"/>
<keyword evidence="4" id="KW-0472">Membrane</keyword>
<keyword evidence="6" id="KW-1185">Reference proteome</keyword>
<dbReference type="Proteomes" id="UP001235939">
    <property type="component" value="Chromosome X"/>
</dbReference>
<keyword evidence="1 2" id="KW-1015">Disulfide bond</keyword>
<dbReference type="EMBL" id="CP092886">
    <property type="protein sequence ID" value="UYV84234.1"/>
    <property type="molecule type" value="Genomic_DNA"/>
</dbReference>
<evidence type="ECO:0000256" key="2">
    <source>
        <dbReference type="PROSITE-ProRule" id="PRU00124"/>
    </source>
</evidence>
<accession>A0ABY6LTP9</accession>
<dbReference type="InterPro" id="IPR002172">
    <property type="entry name" value="LDrepeatLR_classA_rpt"/>
</dbReference>
<evidence type="ECO:0000313" key="5">
    <source>
        <dbReference type="EMBL" id="UYV84234.1"/>
    </source>
</evidence>
<gene>
    <name evidence="5" type="ORF">LAZ67_X001621</name>
</gene>
<evidence type="ECO:0000256" key="1">
    <source>
        <dbReference type="ARBA" id="ARBA00023157"/>
    </source>
</evidence>
<feature type="disulfide bond" evidence="2">
    <location>
        <begin position="11"/>
        <end position="23"/>
    </location>
</feature>
<evidence type="ECO:0000256" key="3">
    <source>
        <dbReference type="SAM" id="MobiDB-lite"/>
    </source>
</evidence>